<feature type="domain" description="Low molecular weight antigen MTB12-like C-terminal" evidence="4">
    <location>
        <begin position="53"/>
        <end position="164"/>
    </location>
</feature>
<gene>
    <name evidence="5" type="ORF">FNL38_1011120</name>
</gene>
<dbReference type="EMBL" id="VNIQ01000001">
    <property type="protein sequence ID" value="TYQ08743.1"/>
    <property type="molecule type" value="Genomic_DNA"/>
</dbReference>
<evidence type="ECO:0000259" key="4">
    <source>
        <dbReference type="Pfam" id="PF26580"/>
    </source>
</evidence>
<organism evidence="5">
    <name type="scientific">Nocardia globerula</name>
    <dbReference type="NCBI Taxonomy" id="1818"/>
    <lineage>
        <taxon>Bacteria</taxon>
        <taxon>Bacillati</taxon>
        <taxon>Actinomycetota</taxon>
        <taxon>Actinomycetes</taxon>
        <taxon>Mycobacteriales</taxon>
        <taxon>Nocardiaceae</taxon>
        <taxon>Nocardia</taxon>
    </lineage>
</organism>
<proteinExistence type="inferred from homology"/>
<sequence>MDRTEKLKLRNMTVAAVAIAAALTMTACSSEEADPAPKTTTSAKATTTTVEVALPTAAELNAKIATALDESVPSSEKVKFVEGADADPELINQVAAAAKAAGAQVEVVDPVTDSGSDTATAPLAIVINGQPLAGGMNAVFVNLDGEWALSKTTACQIVSFAQLTTPACAA</sequence>
<dbReference type="PROSITE" id="PS51257">
    <property type="entry name" value="PROKAR_LIPOPROTEIN"/>
    <property type="match status" value="1"/>
</dbReference>
<keyword evidence="1 3" id="KW-0732">Signal</keyword>
<dbReference type="AlphaFoldDB" id="A0A652YYG7"/>
<name>A0A652YYG7_NOCGL</name>
<feature type="signal peptide" evidence="3">
    <location>
        <begin position="1"/>
        <end position="33"/>
    </location>
</feature>
<reference evidence="5" key="1">
    <citation type="submission" date="2019-07" db="EMBL/GenBank/DDBJ databases">
        <title>Genomic Encyclopedia of Type Strains, Phase IV (KMG-IV): sequencing the most valuable type-strain genomes for metagenomic binning, comparative biology and taxonomic classification.</title>
        <authorList>
            <person name="Goeker M."/>
        </authorList>
    </citation>
    <scope>NUCLEOTIDE SEQUENCE</scope>
    <source>
        <strain evidence="5">DSM 44596</strain>
    </source>
</reference>
<protein>
    <recommendedName>
        <fullName evidence="4">Low molecular weight antigen MTB12-like C-terminal domain-containing protein</fullName>
    </recommendedName>
</protein>
<evidence type="ECO:0000256" key="1">
    <source>
        <dbReference type="ARBA" id="ARBA00022729"/>
    </source>
</evidence>
<comment type="similarity">
    <text evidence="2">Belongs to the MTB12 family.</text>
</comment>
<dbReference type="Pfam" id="PF26580">
    <property type="entry name" value="Mtb12_C"/>
    <property type="match status" value="1"/>
</dbReference>
<evidence type="ECO:0000256" key="3">
    <source>
        <dbReference type="SAM" id="SignalP"/>
    </source>
</evidence>
<dbReference type="InterPro" id="IPR058644">
    <property type="entry name" value="Mtb12-like_C"/>
</dbReference>
<feature type="chain" id="PRO_5024914202" description="Low molecular weight antigen MTB12-like C-terminal domain-containing protein" evidence="3">
    <location>
        <begin position="34"/>
        <end position="170"/>
    </location>
</feature>
<comment type="caution">
    <text evidence="5">The sequence shown here is derived from an EMBL/GenBank/DDBJ whole genome shotgun (WGS) entry which is preliminary data.</text>
</comment>
<evidence type="ECO:0000256" key="2">
    <source>
        <dbReference type="ARBA" id="ARBA00093774"/>
    </source>
</evidence>
<accession>A0A652YYG7</accession>
<evidence type="ECO:0000313" key="5">
    <source>
        <dbReference type="EMBL" id="TYQ08743.1"/>
    </source>
</evidence>